<proteinExistence type="predicted"/>
<sequence>MGRKQLGQVQSFFGLFDRRVGKGNFELLDQNKKETERIHSKELMEKSKFERELKRLSAQLIMRKGIAGSCGLEEGQYSLSCRFKNVEDGAVWVFTGVYGPFTKRKESLWEELGAVRGIWDEPWCLGVTLIVPLSKKRSRQGRITSTMRRFLVSPSWLDKFSGVIQRRLPRPVSDHFPILLEGGGLRRGPSPSAKMKELKQKLKVWNREVFGNLEDNKRAALQQVDY</sequence>
<evidence type="ECO:0000313" key="1">
    <source>
        <dbReference type="EMBL" id="RVW74240.1"/>
    </source>
</evidence>
<protein>
    <submittedName>
        <fullName evidence="1">Uncharacterized protein</fullName>
    </submittedName>
</protein>
<comment type="caution">
    <text evidence="1">The sequence shown here is derived from an EMBL/GenBank/DDBJ whole genome shotgun (WGS) entry which is preliminary data.</text>
</comment>
<dbReference type="Proteomes" id="UP000288805">
    <property type="component" value="Unassembled WGS sequence"/>
</dbReference>
<reference evidence="1 2" key="1">
    <citation type="journal article" date="2018" name="PLoS Genet.">
        <title>Population sequencing reveals clonal diversity and ancestral inbreeding in the grapevine cultivar Chardonnay.</title>
        <authorList>
            <person name="Roach M.J."/>
            <person name="Johnson D.L."/>
            <person name="Bohlmann J."/>
            <person name="van Vuuren H.J."/>
            <person name="Jones S.J."/>
            <person name="Pretorius I.S."/>
            <person name="Schmidt S.A."/>
            <person name="Borneman A.R."/>
        </authorList>
    </citation>
    <scope>NUCLEOTIDE SEQUENCE [LARGE SCALE GENOMIC DNA]</scope>
    <source>
        <strain evidence="2">cv. Chardonnay</strain>
        <tissue evidence="1">Leaf</tissue>
    </source>
</reference>
<organism evidence="1 2">
    <name type="scientific">Vitis vinifera</name>
    <name type="common">Grape</name>
    <dbReference type="NCBI Taxonomy" id="29760"/>
    <lineage>
        <taxon>Eukaryota</taxon>
        <taxon>Viridiplantae</taxon>
        <taxon>Streptophyta</taxon>
        <taxon>Embryophyta</taxon>
        <taxon>Tracheophyta</taxon>
        <taxon>Spermatophyta</taxon>
        <taxon>Magnoliopsida</taxon>
        <taxon>eudicotyledons</taxon>
        <taxon>Gunneridae</taxon>
        <taxon>Pentapetalae</taxon>
        <taxon>rosids</taxon>
        <taxon>Vitales</taxon>
        <taxon>Vitaceae</taxon>
        <taxon>Viteae</taxon>
        <taxon>Vitis</taxon>
    </lineage>
</organism>
<dbReference type="EMBL" id="QGNW01000373">
    <property type="protein sequence ID" value="RVW74240.1"/>
    <property type="molecule type" value="Genomic_DNA"/>
</dbReference>
<evidence type="ECO:0000313" key="2">
    <source>
        <dbReference type="Proteomes" id="UP000288805"/>
    </source>
</evidence>
<dbReference type="InterPro" id="IPR036691">
    <property type="entry name" value="Endo/exonu/phosph_ase_sf"/>
</dbReference>
<accession>A0A438GPV4</accession>
<name>A0A438GPV4_VITVI</name>
<dbReference type="SUPFAM" id="SSF56219">
    <property type="entry name" value="DNase I-like"/>
    <property type="match status" value="1"/>
</dbReference>
<dbReference type="AlphaFoldDB" id="A0A438GPV4"/>
<gene>
    <name evidence="1" type="ORF">CK203_051031</name>
</gene>